<dbReference type="AlphaFoldDB" id="A0A7J5B8C4"/>
<evidence type="ECO:0000256" key="4">
    <source>
        <dbReference type="ARBA" id="ARBA00022989"/>
    </source>
</evidence>
<keyword evidence="2" id="KW-1003">Cell membrane</keyword>
<evidence type="ECO:0000313" key="8">
    <source>
        <dbReference type="Proteomes" id="UP000433493"/>
    </source>
</evidence>
<feature type="transmembrane region" description="Helical" evidence="6">
    <location>
        <begin position="49"/>
        <end position="67"/>
    </location>
</feature>
<comment type="subcellular location">
    <subcellularLocation>
        <location evidence="1">Cell membrane</location>
        <topology evidence="1">Multi-pass membrane protein</topology>
    </subcellularLocation>
</comment>
<feature type="transmembrane region" description="Helical" evidence="6">
    <location>
        <begin position="199"/>
        <end position="221"/>
    </location>
</feature>
<sequence length="306" mass="33631">MYPAKASLELGDLFQFDLLSVSPLAWLAIVCLALYLAGAISLWVRGKRWGIGSTLLFTLGCVVWFAATGLPANAYAEELVAVLLFQQITLMVVVPPFLLMGSPGRLLLRATPRSGVGRPVLRLALGAYRSRTAQVLLHPATVIIIAVLAFPTLYFTDTVSWFLELPSGHLILLTLFLVFGTIGAAPLWSLDPLPRAPSFVVRIVDVLLEIQIHAIFGLVLLRSTEPMFRWYAAGPDAWGISRALDQAIAGGLIWSYGELPLIIVLIVTISKWRTSDLRQAKRREAQEDAELDAYNAYLASKFGKEQ</sequence>
<keyword evidence="4 6" id="KW-1133">Transmembrane helix</keyword>
<dbReference type="RefSeq" id="WP_158053102.1">
    <property type="nucleotide sequence ID" value="NZ_WBKB01000009.1"/>
</dbReference>
<reference evidence="7 8" key="1">
    <citation type="submission" date="2019-09" db="EMBL/GenBank/DDBJ databases">
        <title>Phylogeny of genus Pseudoclavibacter and closely related genus.</title>
        <authorList>
            <person name="Li Y."/>
        </authorList>
    </citation>
    <scope>NUCLEOTIDE SEQUENCE [LARGE SCALE GENOMIC DNA]</scope>
    <source>
        <strain evidence="7 8">KCTC 13959</strain>
    </source>
</reference>
<organism evidence="7 8">
    <name type="scientific">Gulosibacter chungangensis</name>
    <dbReference type="NCBI Taxonomy" id="979746"/>
    <lineage>
        <taxon>Bacteria</taxon>
        <taxon>Bacillati</taxon>
        <taxon>Actinomycetota</taxon>
        <taxon>Actinomycetes</taxon>
        <taxon>Micrococcales</taxon>
        <taxon>Microbacteriaceae</taxon>
        <taxon>Gulosibacter</taxon>
    </lineage>
</organism>
<dbReference type="GO" id="GO:0005886">
    <property type="term" value="C:plasma membrane"/>
    <property type="evidence" value="ECO:0007669"/>
    <property type="project" value="UniProtKB-SubCell"/>
</dbReference>
<evidence type="ECO:0000256" key="1">
    <source>
        <dbReference type="ARBA" id="ARBA00004651"/>
    </source>
</evidence>
<feature type="transmembrane region" description="Helical" evidence="6">
    <location>
        <begin position="135"/>
        <end position="155"/>
    </location>
</feature>
<keyword evidence="8" id="KW-1185">Reference proteome</keyword>
<evidence type="ECO:0000256" key="5">
    <source>
        <dbReference type="ARBA" id="ARBA00023136"/>
    </source>
</evidence>
<dbReference type="OrthoDB" id="5241646at2"/>
<accession>A0A7J5B8C4</accession>
<evidence type="ECO:0000313" key="7">
    <source>
        <dbReference type="EMBL" id="KAB1641419.1"/>
    </source>
</evidence>
<keyword evidence="3 6" id="KW-0812">Transmembrane</keyword>
<protein>
    <submittedName>
        <fullName evidence="7">Cytochrome c oxidase assembly protein</fullName>
    </submittedName>
</protein>
<feature type="transmembrane region" description="Helical" evidence="6">
    <location>
        <begin position="79"/>
        <end position="99"/>
    </location>
</feature>
<evidence type="ECO:0000256" key="6">
    <source>
        <dbReference type="SAM" id="Phobius"/>
    </source>
</evidence>
<evidence type="ECO:0000256" key="2">
    <source>
        <dbReference type="ARBA" id="ARBA00022475"/>
    </source>
</evidence>
<name>A0A7J5B8C4_9MICO</name>
<dbReference type="Pfam" id="PF09678">
    <property type="entry name" value="Caa3_CtaG"/>
    <property type="match status" value="1"/>
</dbReference>
<feature type="transmembrane region" description="Helical" evidence="6">
    <location>
        <begin position="253"/>
        <end position="272"/>
    </location>
</feature>
<evidence type="ECO:0000256" key="3">
    <source>
        <dbReference type="ARBA" id="ARBA00022692"/>
    </source>
</evidence>
<feature type="transmembrane region" description="Helical" evidence="6">
    <location>
        <begin position="167"/>
        <end position="187"/>
    </location>
</feature>
<proteinExistence type="predicted"/>
<comment type="caution">
    <text evidence="7">The sequence shown here is derived from an EMBL/GenBank/DDBJ whole genome shotgun (WGS) entry which is preliminary data.</text>
</comment>
<dbReference type="InterPro" id="IPR019108">
    <property type="entry name" value="Caa3_assmbl_CtaG-rel"/>
</dbReference>
<gene>
    <name evidence="7" type="ORF">F8O05_12585</name>
</gene>
<dbReference type="Proteomes" id="UP000433493">
    <property type="component" value="Unassembled WGS sequence"/>
</dbReference>
<feature type="transmembrane region" description="Helical" evidence="6">
    <location>
        <begin position="24"/>
        <end position="44"/>
    </location>
</feature>
<keyword evidence="5 6" id="KW-0472">Membrane</keyword>
<dbReference type="EMBL" id="WBKB01000009">
    <property type="protein sequence ID" value="KAB1641419.1"/>
    <property type="molecule type" value="Genomic_DNA"/>
</dbReference>